<name>A0A1E3WHE1_9VIBR</name>
<dbReference type="RefSeq" id="WP_006714371.1">
    <property type="nucleotide sequence ID" value="NZ_MDCJ01000007.1"/>
</dbReference>
<evidence type="ECO:0000313" key="2">
    <source>
        <dbReference type="Proteomes" id="UP000095131"/>
    </source>
</evidence>
<comment type="caution">
    <text evidence="1">The sequence shown here is derived from an EMBL/GenBank/DDBJ whole genome shotgun (WGS) entry which is preliminary data.</text>
</comment>
<dbReference type="Proteomes" id="UP000095131">
    <property type="component" value="Unassembled WGS sequence"/>
</dbReference>
<dbReference type="EMBL" id="MDCJ01000007">
    <property type="protein sequence ID" value="ODS05190.1"/>
    <property type="molecule type" value="Genomic_DNA"/>
</dbReference>
<evidence type="ECO:0000313" key="1">
    <source>
        <dbReference type="EMBL" id="ODS05190.1"/>
    </source>
</evidence>
<dbReference type="AlphaFoldDB" id="A0A1E3WHE1"/>
<sequence length="72" mass="8122">MSLSLAIFKHLHQQPMPLVTLLDTLDLPQHNASVHHAEFVVAQMQIKHLLAENEQGELACTDLAYTQEYSVI</sequence>
<dbReference type="OrthoDB" id="9890758at2"/>
<accession>A0A1E3WHE1</accession>
<proteinExistence type="predicted"/>
<protein>
    <submittedName>
        <fullName evidence="1">Uncharacterized protein</fullName>
    </submittedName>
</protein>
<organism evidence="1 2">
    <name type="scientific">Vibrio scophthalmi</name>
    <dbReference type="NCBI Taxonomy" id="45658"/>
    <lineage>
        <taxon>Bacteria</taxon>
        <taxon>Pseudomonadati</taxon>
        <taxon>Pseudomonadota</taxon>
        <taxon>Gammaproteobacteria</taxon>
        <taxon>Vibrionales</taxon>
        <taxon>Vibrionaceae</taxon>
        <taxon>Vibrio</taxon>
    </lineage>
</organism>
<reference evidence="1 2" key="1">
    <citation type="submission" date="2016-08" db="EMBL/GenBank/DDBJ databases">
        <title>Genome sequencing of Vibrio scophthalmi strain FP3289, an isolated from Paralichthys olivaceus.</title>
        <authorList>
            <person name="Han H.-J."/>
        </authorList>
    </citation>
    <scope>NUCLEOTIDE SEQUENCE [LARGE SCALE GENOMIC DNA]</scope>
    <source>
        <strain evidence="1 2">FP3289</strain>
    </source>
</reference>
<gene>
    <name evidence="1" type="ORF">VSF3289_04331</name>
</gene>
<dbReference type="PATRIC" id="fig|45658.8.peg.4314"/>